<feature type="transmembrane region" description="Helical" evidence="1">
    <location>
        <begin position="20"/>
        <end position="38"/>
    </location>
</feature>
<accession>A0A1F7SF03</accession>
<organism evidence="2 3">
    <name type="scientific">Candidatus Shapirobacteria bacterium RBG_13_44_7</name>
    <dbReference type="NCBI Taxonomy" id="1802149"/>
    <lineage>
        <taxon>Bacteria</taxon>
        <taxon>Candidatus Shapironibacteriota</taxon>
    </lineage>
</organism>
<dbReference type="Proteomes" id="UP000185874">
    <property type="component" value="Unassembled WGS sequence"/>
</dbReference>
<sequence>MNNIGLWVLKLNGGDGEIGGILAILGYLGAFGLNRWAFLRINKLFRWGFLADLGKEAKKCVITNYKLGDIVRLE</sequence>
<gene>
    <name evidence="2" type="ORF">A3K55_02355</name>
</gene>
<evidence type="ECO:0000313" key="2">
    <source>
        <dbReference type="EMBL" id="OGL52350.1"/>
    </source>
</evidence>
<reference evidence="2 3" key="1">
    <citation type="journal article" date="2016" name="Nat. Commun.">
        <title>Thousands of microbial genomes shed light on interconnected biogeochemical processes in an aquifer system.</title>
        <authorList>
            <person name="Anantharaman K."/>
            <person name="Brown C.T."/>
            <person name="Hug L.A."/>
            <person name="Sharon I."/>
            <person name="Castelle C.J."/>
            <person name="Probst A.J."/>
            <person name="Thomas B.C."/>
            <person name="Singh A."/>
            <person name="Wilkins M.J."/>
            <person name="Karaoz U."/>
            <person name="Brodie E.L."/>
            <person name="Williams K.H."/>
            <person name="Hubbard S.S."/>
            <person name="Banfield J.F."/>
        </authorList>
    </citation>
    <scope>NUCLEOTIDE SEQUENCE [LARGE SCALE GENOMIC DNA]</scope>
</reference>
<keyword evidence="1" id="KW-0812">Transmembrane</keyword>
<keyword evidence="1" id="KW-0472">Membrane</keyword>
<dbReference type="AlphaFoldDB" id="A0A1F7SF03"/>
<evidence type="ECO:0000256" key="1">
    <source>
        <dbReference type="SAM" id="Phobius"/>
    </source>
</evidence>
<comment type="caution">
    <text evidence="2">The sequence shown here is derived from an EMBL/GenBank/DDBJ whole genome shotgun (WGS) entry which is preliminary data.</text>
</comment>
<keyword evidence="1" id="KW-1133">Transmembrane helix</keyword>
<proteinExistence type="predicted"/>
<evidence type="ECO:0000313" key="3">
    <source>
        <dbReference type="Proteomes" id="UP000185874"/>
    </source>
</evidence>
<protein>
    <submittedName>
        <fullName evidence="2">Uncharacterized protein</fullName>
    </submittedName>
</protein>
<name>A0A1F7SF03_9BACT</name>
<dbReference type="EMBL" id="MGDJ01000024">
    <property type="protein sequence ID" value="OGL52350.1"/>
    <property type="molecule type" value="Genomic_DNA"/>
</dbReference>